<protein>
    <submittedName>
        <fullName evidence="2">Uncharacterized protein</fullName>
    </submittedName>
</protein>
<proteinExistence type="predicted"/>
<accession>D3IVP1</accession>
<feature type="compositionally biased region" description="Basic and acidic residues" evidence="1">
    <location>
        <begin position="60"/>
        <end position="70"/>
    </location>
</feature>
<feature type="compositionally biased region" description="Polar residues" evidence="1">
    <location>
        <begin position="7"/>
        <end position="27"/>
    </location>
</feature>
<feature type="compositionally biased region" description="Basic and acidic residues" evidence="1">
    <location>
        <begin position="37"/>
        <end position="51"/>
    </location>
</feature>
<feature type="compositionally biased region" description="Acidic residues" evidence="1">
    <location>
        <begin position="97"/>
        <end position="118"/>
    </location>
</feature>
<evidence type="ECO:0000313" key="2">
    <source>
        <dbReference type="EMBL" id="ADB85381.1"/>
    </source>
</evidence>
<feature type="region of interest" description="Disordered" evidence="1">
    <location>
        <begin position="1"/>
        <end position="118"/>
    </location>
</feature>
<name>D3IVP1_PHYED</name>
<evidence type="ECO:0000256" key="1">
    <source>
        <dbReference type="SAM" id="MobiDB-lite"/>
    </source>
</evidence>
<dbReference type="AlphaFoldDB" id="D3IVP1"/>
<sequence>MGKNQDGESSQTIDPQTKNAQKYQIQRNTDRKRKPERGREKRSNTSSHKEDEDAAFQQTNEERKHSKTEAEGPMQRTNEKRRQEATRQPAAKTGSDGAEEADDTETVATTEDETGETR</sequence>
<organism evidence="2">
    <name type="scientific">Phyllostachys edulis</name>
    <name type="common">Tortoise shell bamboo</name>
    <name type="synonym">Bambusa edulis</name>
    <dbReference type="NCBI Taxonomy" id="38705"/>
    <lineage>
        <taxon>Eukaryota</taxon>
        <taxon>Viridiplantae</taxon>
        <taxon>Streptophyta</taxon>
        <taxon>Embryophyta</taxon>
        <taxon>Tracheophyta</taxon>
        <taxon>Spermatophyta</taxon>
        <taxon>Magnoliopsida</taxon>
        <taxon>Liliopsida</taxon>
        <taxon>Poales</taxon>
        <taxon>Poaceae</taxon>
        <taxon>BOP clade</taxon>
        <taxon>Bambusoideae</taxon>
        <taxon>Arundinarodae</taxon>
        <taxon>Arundinarieae</taxon>
        <taxon>Arundinariinae</taxon>
        <taxon>Phyllostachys</taxon>
    </lineage>
</organism>
<dbReference type="EMBL" id="GQ252874">
    <property type="protein sequence ID" value="ADB85381.1"/>
    <property type="molecule type" value="Genomic_DNA"/>
</dbReference>
<reference evidence="2" key="1">
    <citation type="journal article" date="2010" name="J. Integr. Plant Biol.">
        <title>Insights into the bamboo genome: syntenic relationships to rice and sorghum.</title>
        <authorList>
            <person name="Gui Y.J."/>
            <person name="Zhou Y."/>
            <person name="Wang Y."/>
            <person name="Wang S."/>
            <person name="Wang S.Y."/>
            <person name="Hu Y."/>
            <person name="Bo S.P."/>
            <person name="Chen H."/>
            <person name="Zhou C.P."/>
            <person name="Ma N.X."/>
            <person name="Zhang T.Z."/>
            <person name="Fan L.J."/>
        </authorList>
    </citation>
    <scope>NUCLEOTIDE SEQUENCE</scope>
    <source>
        <tissue evidence="2">Shoot</tissue>
    </source>
</reference>